<evidence type="ECO:0000256" key="1">
    <source>
        <dbReference type="SAM" id="MobiDB-lite"/>
    </source>
</evidence>
<feature type="compositionally biased region" description="Basic residues" evidence="1">
    <location>
        <begin position="80"/>
        <end position="91"/>
    </location>
</feature>
<name>A0A183CT08_GLOPA</name>
<feature type="compositionally biased region" description="Basic and acidic residues" evidence="1">
    <location>
        <begin position="1"/>
        <end position="26"/>
    </location>
</feature>
<reference evidence="2" key="1">
    <citation type="submission" date="2014-05" db="EMBL/GenBank/DDBJ databases">
        <title>The genome and life-stage specific transcriptomes of Globodera pallida elucidate key aspects of plant parasitism by a cyst nematode.</title>
        <authorList>
            <person name="Cotton J.A."/>
            <person name="Lilley C.J."/>
            <person name="Jones L.M."/>
            <person name="Kikuchi T."/>
            <person name="Reid A.J."/>
            <person name="Thorpe P."/>
            <person name="Tsai I.J."/>
            <person name="Beasley H."/>
            <person name="Blok V."/>
            <person name="Cock P.J.A."/>
            <person name="Van den Akker S.E."/>
            <person name="Holroyd N."/>
            <person name="Hunt M."/>
            <person name="Mantelin S."/>
            <person name="Naghra H."/>
            <person name="Pain A."/>
            <person name="Palomares-Rius J.E."/>
            <person name="Zarowiecki M."/>
            <person name="Berriman M."/>
            <person name="Jones J.T."/>
            <person name="Urwin P.E."/>
        </authorList>
    </citation>
    <scope>NUCLEOTIDE SEQUENCE [LARGE SCALE GENOMIC DNA]</scope>
    <source>
        <strain evidence="2">Lindley</strain>
    </source>
</reference>
<dbReference type="WBParaSite" id="GPLIN_001601600">
    <property type="protein sequence ID" value="GPLIN_001601600"/>
    <property type="gene ID" value="GPLIN_001601600"/>
</dbReference>
<organism evidence="2 3">
    <name type="scientific">Globodera pallida</name>
    <name type="common">Potato cyst nematode worm</name>
    <name type="synonym">Heterodera pallida</name>
    <dbReference type="NCBI Taxonomy" id="36090"/>
    <lineage>
        <taxon>Eukaryota</taxon>
        <taxon>Metazoa</taxon>
        <taxon>Ecdysozoa</taxon>
        <taxon>Nematoda</taxon>
        <taxon>Chromadorea</taxon>
        <taxon>Rhabditida</taxon>
        <taxon>Tylenchina</taxon>
        <taxon>Tylenchomorpha</taxon>
        <taxon>Tylenchoidea</taxon>
        <taxon>Heteroderidae</taxon>
        <taxon>Heteroderinae</taxon>
        <taxon>Globodera</taxon>
    </lineage>
</organism>
<protein>
    <submittedName>
        <fullName evidence="3">PP28 domain-containing protein</fullName>
    </submittedName>
</protein>
<feature type="region of interest" description="Disordered" evidence="1">
    <location>
        <begin position="1"/>
        <end position="91"/>
    </location>
</feature>
<evidence type="ECO:0000313" key="3">
    <source>
        <dbReference type="WBParaSite" id="GPLIN_001601600"/>
    </source>
</evidence>
<evidence type="ECO:0000313" key="2">
    <source>
        <dbReference type="Proteomes" id="UP000050741"/>
    </source>
</evidence>
<sequence>ESYLKRREREEQRRLRKEHSSRGKDGDEAEAEGEETDKLLLNGRAEGARGEGGATAEENGGERSTAKTAAADEGEEHGTGPKRKGSKKEGK</sequence>
<proteinExistence type="predicted"/>
<keyword evidence="2" id="KW-1185">Reference proteome</keyword>
<reference evidence="3" key="2">
    <citation type="submission" date="2016-06" db="UniProtKB">
        <authorList>
            <consortium name="WormBaseParasite"/>
        </authorList>
    </citation>
    <scope>IDENTIFICATION</scope>
</reference>
<accession>A0A183CT08</accession>
<dbReference type="AlphaFoldDB" id="A0A183CT08"/>
<dbReference type="Proteomes" id="UP000050741">
    <property type="component" value="Unassembled WGS sequence"/>
</dbReference>